<dbReference type="CDD" id="cd06222">
    <property type="entry name" value="RNase_H_like"/>
    <property type="match status" value="1"/>
</dbReference>
<keyword evidence="4" id="KW-1185">Reference proteome</keyword>
<dbReference type="EMBL" id="CAMGYJ010000010">
    <property type="protein sequence ID" value="CAI0553386.1"/>
    <property type="molecule type" value="Genomic_DNA"/>
</dbReference>
<dbReference type="EMBL" id="CAMGYJ010000010">
    <property type="protein sequence ID" value="CAI0553426.1"/>
    <property type="molecule type" value="Genomic_DNA"/>
</dbReference>
<sequence length="158" mass="17458">MINTDGSVRQPNSRATAGGLIRNDLGKCLGAFAANLGTCTITRAELKGVVLGLQLAWKQGHKKVILKTDSQAVFDLLSSADQSCTRYSNLLRQFQEIRKQNWEIHITYCYCECNKVADFLANKGHTLSCGVHVIDIADPGLNFWVLYDSLGIAQDRLI</sequence>
<dbReference type="GO" id="GO:0004523">
    <property type="term" value="F:RNA-DNA hybrid ribonuclease activity"/>
    <property type="evidence" value="ECO:0007669"/>
    <property type="project" value="InterPro"/>
</dbReference>
<evidence type="ECO:0000313" key="2">
    <source>
        <dbReference type="EMBL" id="CAI0553386.1"/>
    </source>
</evidence>
<dbReference type="Proteomes" id="UP001154282">
    <property type="component" value="Unassembled WGS sequence"/>
</dbReference>
<evidence type="ECO:0000259" key="1">
    <source>
        <dbReference type="PROSITE" id="PS50879"/>
    </source>
</evidence>
<protein>
    <recommendedName>
        <fullName evidence="1">RNase H type-1 domain-containing protein</fullName>
    </recommendedName>
</protein>
<organism evidence="2 4">
    <name type="scientific">Linum tenue</name>
    <dbReference type="NCBI Taxonomy" id="586396"/>
    <lineage>
        <taxon>Eukaryota</taxon>
        <taxon>Viridiplantae</taxon>
        <taxon>Streptophyta</taxon>
        <taxon>Embryophyta</taxon>
        <taxon>Tracheophyta</taxon>
        <taxon>Spermatophyta</taxon>
        <taxon>Magnoliopsida</taxon>
        <taxon>eudicotyledons</taxon>
        <taxon>Gunneridae</taxon>
        <taxon>Pentapetalae</taxon>
        <taxon>rosids</taxon>
        <taxon>fabids</taxon>
        <taxon>Malpighiales</taxon>
        <taxon>Linaceae</taxon>
        <taxon>Linum</taxon>
    </lineage>
</organism>
<dbReference type="PANTHER" id="PTHR47723:SF13">
    <property type="entry name" value="PUTATIVE-RELATED"/>
    <property type="match status" value="1"/>
</dbReference>
<dbReference type="Pfam" id="PF13456">
    <property type="entry name" value="RVT_3"/>
    <property type="match status" value="1"/>
</dbReference>
<dbReference type="PANTHER" id="PTHR47723">
    <property type="entry name" value="OS05G0353850 PROTEIN"/>
    <property type="match status" value="1"/>
</dbReference>
<dbReference type="Gene3D" id="3.30.420.10">
    <property type="entry name" value="Ribonuclease H-like superfamily/Ribonuclease H"/>
    <property type="match status" value="1"/>
</dbReference>
<evidence type="ECO:0000313" key="3">
    <source>
        <dbReference type="EMBL" id="CAI0553426.1"/>
    </source>
</evidence>
<dbReference type="InterPro" id="IPR002156">
    <property type="entry name" value="RNaseH_domain"/>
</dbReference>
<dbReference type="GO" id="GO:0003676">
    <property type="term" value="F:nucleic acid binding"/>
    <property type="evidence" value="ECO:0007669"/>
    <property type="project" value="InterPro"/>
</dbReference>
<evidence type="ECO:0000313" key="4">
    <source>
        <dbReference type="Proteomes" id="UP001154282"/>
    </source>
</evidence>
<gene>
    <name evidence="2" type="ORF">LITE_LOCUS46827</name>
    <name evidence="3" type="ORF">LITE_LOCUS46838</name>
</gene>
<comment type="caution">
    <text evidence="2">The sequence shown here is derived from an EMBL/GenBank/DDBJ whole genome shotgun (WGS) entry which is preliminary data.</text>
</comment>
<dbReference type="AlphaFoldDB" id="A0AAV0R8B9"/>
<accession>A0AAV0R8B9</accession>
<dbReference type="InterPro" id="IPR044730">
    <property type="entry name" value="RNase_H-like_dom_plant"/>
</dbReference>
<name>A0AAV0R8B9_9ROSI</name>
<proteinExistence type="predicted"/>
<dbReference type="PROSITE" id="PS50879">
    <property type="entry name" value="RNASE_H_1"/>
    <property type="match status" value="1"/>
</dbReference>
<dbReference type="InterPro" id="IPR053151">
    <property type="entry name" value="RNase_H-like"/>
</dbReference>
<dbReference type="InterPro" id="IPR012337">
    <property type="entry name" value="RNaseH-like_sf"/>
</dbReference>
<dbReference type="InterPro" id="IPR036397">
    <property type="entry name" value="RNaseH_sf"/>
</dbReference>
<dbReference type="SUPFAM" id="SSF53098">
    <property type="entry name" value="Ribonuclease H-like"/>
    <property type="match status" value="1"/>
</dbReference>
<feature type="domain" description="RNase H type-1" evidence="1">
    <location>
        <begin position="1"/>
        <end position="126"/>
    </location>
</feature>
<reference evidence="2" key="1">
    <citation type="submission" date="2022-08" db="EMBL/GenBank/DDBJ databases">
        <authorList>
            <person name="Gutierrez-Valencia J."/>
        </authorList>
    </citation>
    <scope>NUCLEOTIDE SEQUENCE</scope>
</reference>